<keyword evidence="3" id="KW-1185">Reference proteome</keyword>
<feature type="transmembrane region" description="Helical" evidence="1">
    <location>
        <begin position="65"/>
        <end position="85"/>
    </location>
</feature>
<evidence type="ECO:0000256" key="1">
    <source>
        <dbReference type="SAM" id="Phobius"/>
    </source>
</evidence>
<sequence length="189" mass="20348">MAPNPIAEEARRLPSEPTSRWILATFAGAAVVWAAVFCWQVVVLPDTVAIRFDFSGEPTSRWDKWPAQILSAVLAAVMVAPALLVSRIVLRAPNLVSAPNSPWWTAAPRRLRRFERLIREDLYLLAAAALLLLAIGEAGITIAATSENGGMPVVILVAMIVPMAGLIAVVVRMVGGGGRYDRQPDLDDG</sequence>
<keyword evidence="1" id="KW-0812">Transmembrane</keyword>
<name>A0ABV9PMT1_9ACTN</name>
<evidence type="ECO:0000313" key="3">
    <source>
        <dbReference type="Proteomes" id="UP001595836"/>
    </source>
</evidence>
<gene>
    <name evidence="2" type="ORF">ACFO7U_06345</name>
</gene>
<keyword evidence="1" id="KW-1133">Transmembrane helix</keyword>
<accession>A0ABV9PMT1</accession>
<dbReference type="Proteomes" id="UP001595836">
    <property type="component" value="Unassembled WGS sequence"/>
</dbReference>
<feature type="transmembrane region" description="Helical" evidence="1">
    <location>
        <begin position="122"/>
        <end position="144"/>
    </location>
</feature>
<organism evidence="2 3">
    <name type="scientific">Dietzia aurantiaca</name>
    <dbReference type="NCBI Taxonomy" id="983873"/>
    <lineage>
        <taxon>Bacteria</taxon>
        <taxon>Bacillati</taxon>
        <taxon>Actinomycetota</taxon>
        <taxon>Actinomycetes</taxon>
        <taxon>Mycobacteriales</taxon>
        <taxon>Dietziaceae</taxon>
        <taxon>Dietzia</taxon>
    </lineage>
</organism>
<protein>
    <submittedName>
        <fullName evidence="2">DUF1648 domain-containing protein</fullName>
    </submittedName>
</protein>
<evidence type="ECO:0000313" key="2">
    <source>
        <dbReference type="EMBL" id="MFC4754397.1"/>
    </source>
</evidence>
<comment type="caution">
    <text evidence="2">The sequence shown here is derived from an EMBL/GenBank/DDBJ whole genome shotgun (WGS) entry which is preliminary data.</text>
</comment>
<reference evidence="3" key="1">
    <citation type="journal article" date="2019" name="Int. J. Syst. Evol. Microbiol.">
        <title>The Global Catalogue of Microorganisms (GCM) 10K type strain sequencing project: providing services to taxonomists for standard genome sequencing and annotation.</title>
        <authorList>
            <consortium name="The Broad Institute Genomics Platform"/>
            <consortium name="The Broad Institute Genome Sequencing Center for Infectious Disease"/>
            <person name="Wu L."/>
            <person name="Ma J."/>
        </authorList>
    </citation>
    <scope>NUCLEOTIDE SEQUENCE [LARGE SCALE GENOMIC DNA]</scope>
    <source>
        <strain evidence="3">JCM 11882</strain>
    </source>
</reference>
<keyword evidence="1" id="KW-0472">Membrane</keyword>
<feature type="transmembrane region" description="Helical" evidence="1">
    <location>
        <begin position="21"/>
        <end position="45"/>
    </location>
</feature>
<dbReference type="RefSeq" id="WP_344992239.1">
    <property type="nucleotide sequence ID" value="NZ_BAABCD010000019.1"/>
</dbReference>
<proteinExistence type="predicted"/>
<dbReference type="EMBL" id="JBHSHP010000018">
    <property type="protein sequence ID" value="MFC4754397.1"/>
    <property type="molecule type" value="Genomic_DNA"/>
</dbReference>
<feature type="transmembrane region" description="Helical" evidence="1">
    <location>
        <begin position="150"/>
        <end position="174"/>
    </location>
</feature>